<organism evidence="1 2">
    <name type="scientific">Acinetobacter venetianus</name>
    <dbReference type="NCBI Taxonomy" id="52133"/>
    <lineage>
        <taxon>Bacteria</taxon>
        <taxon>Pseudomonadati</taxon>
        <taxon>Pseudomonadota</taxon>
        <taxon>Gammaproteobacteria</taxon>
        <taxon>Moraxellales</taxon>
        <taxon>Moraxellaceae</taxon>
        <taxon>Acinetobacter</taxon>
    </lineage>
</organism>
<dbReference type="PATRIC" id="fig|52133.19.peg.2096"/>
<dbReference type="EMBL" id="JRHX01000062">
    <property type="protein sequence ID" value="KXZ70081.1"/>
    <property type="molecule type" value="Genomic_DNA"/>
</dbReference>
<name>A0A150HU37_9GAMM</name>
<proteinExistence type="predicted"/>
<gene>
    <name evidence="1" type="ORF">AVENLUH13518_02063</name>
</gene>
<dbReference type="AlphaFoldDB" id="A0A150HU37"/>
<evidence type="ECO:0000313" key="1">
    <source>
        <dbReference type="EMBL" id="KXZ70081.1"/>
    </source>
</evidence>
<evidence type="ECO:0000313" key="2">
    <source>
        <dbReference type="Proteomes" id="UP000075544"/>
    </source>
</evidence>
<protein>
    <submittedName>
        <fullName evidence="1">Uncharacterized protein</fullName>
    </submittedName>
</protein>
<reference evidence="1 2" key="1">
    <citation type="journal article" date="2016" name="Sci. Rep.">
        <title>Genomic and phenotypic characterization of the species Acinetobacter venetianus.</title>
        <authorList>
            <person name="Fondi M."/>
            <person name="Maida I."/>
            <person name="Perrin E."/>
            <person name="Orlandini V."/>
            <person name="La Torre L."/>
            <person name="Bosi E."/>
            <person name="Negroni A."/>
            <person name="Zanaroli G."/>
            <person name="Fava F."/>
            <person name="Decorosi F."/>
            <person name="Giovannetti L."/>
            <person name="Viti C."/>
            <person name="Vaneechoutte M."/>
            <person name="Dijkshoorn L."/>
            <person name="Fani R."/>
        </authorList>
    </citation>
    <scope>NUCLEOTIDE SEQUENCE [LARGE SCALE GENOMIC DNA]</scope>
    <source>
        <strain evidence="1 2">LUH13518</strain>
    </source>
</reference>
<sequence length="282" mass="32768">MMIQVEWCITMFITKELNSIMQLFNGVAPSQSVQEQLQFEYVNLEATLLRAKVLRDFSKDQVVYIAQAKIDENDNNLGYLFAPFIIANLNQPVIYSTPVSMSVLSILNQYYHAEKNLNLRIEEVIESLKLHIDLVDQVNTEQDFLFNRLIKALCRADVSQIFLITHLTLDIQQLKQLEKYLNIQIFVIDADQSENLIQDEMIHLRKLLFKHKDEVHKEVCSLYSNLNANLVSQTGNFNHSQAKHLIEDMFYSEHIFEKLSVYAEYLQTRIQNGASYKALSIA</sequence>
<comment type="caution">
    <text evidence="1">The sequence shown here is derived from an EMBL/GenBank/DDBJ whole genome shotgun (WGS) entry which is preliminary data.</text>
</comment>
<dbReference type="Proteomes" id="UP000075544">
    <property type="component" value="Unassembled WGS sequence"/>
</dbReference>
<accession>A0A150HU37</accession>